<sequence>MMQIVRELVLLVFRLLEGCARTRHVRSWHVVMMRRSGMHVRWPMVMQRWTTRHILVVHRRTEIGMMHTATRRWSVRIVRMMLRWPPAIRWRYAR</sequence>
<dbReference type="AlphaFoldDB" id="A0A2M4C9D1"/>
<keyword evidence="1" id="KW-0732">Signal</keyword>
<reference evidence="2" key="1">
    <citation type="submission" date="2018-01" db="EMBL/GenBank/DDBJ databases">
        <title>An insight into the sialome of Amazonian anophelines.</title>
        <authorList>
            <person name="Ribeiro J.M."/>
            <person name="Scarpassa V."/>
            <person name="Calvo E."/>
        </authorList>
    </citation>
    <scope>NUCLEOTIDE SEQUENCE</scope>
    <source>
        <tissue evidence="2">Salivary glands</tissue>
    </source>
</reference>
<feature type="chain" id="PRO_5014675999" evidence="1">
    <location>
        <begin position="23"/>
        <end position="94"/>
    </location>
</feature>
<dbReference type="EMBL" id="GGFJ01012786">
    <property type="protein sequence ID" value="MBW61927.1"/>
    <property type="molecule type" value="Transcribed_RNA"/>
</dbReference>
<feature type="signal peptide" evidence="1">
    <location>
        <begin position="1"/>
        <end position="22"/>
    </location>
</feature>
<organism evidence="2">
    <name type="scientific">Anopheles marajoara</name>
    <dbReference type="NCBI Taxonomy" id="58244"/>
    <lineage>
        <taxon>Eukaryota</taxon>
        <taxon>Metazoa</taxon>
        <taxon>Ecdysozoa</taxon>
        <taxon>Arthropoda</taxon>
        <taxon>Hexapoda</taxon>
        <taxon>Insecta</taxon>
        <taxon>Pterygota</taxon>
        <taxon>Neoptera</taxon>
        <taxon>Endopterygota</taxon>
        <taxon>Diptera</taxon>
        <taxon>Nematocera</taxon>
        <taxon>Culicoidea</taxon>
        <taxon>Culicidae</taxon>
        <taxon>Anophelinae</taxon>
        <taxon>Anopheles</taxon>
    </lineage>
</organism>
<name>A0A2M4C9D1_9DIPT</name>
<evidence type="ECO:0000256" key="1">
    <source>
        <dbReference type="SAM" id="SignalP"/>
    </source>
</evidence>
<evidence type="ECO:0000313" key="2">
    <source>
        <dbReference type="EMBL" id="MBW61927.1"/>
    </source>
</evidence>
<accession>A0A2M4C9D1</accession>
<proteinExistence type="predicted"/>
<protein>
    <submittedName>
        <fullName evidence="2">Putative secreted protein</fullName>
    </submittedName>
</protein>